<evidence type="ECO:0000313" key="5">
    <source>
        <dbReference type="EMBL" id="MBK5897301.1"/>
    </source>
</evidence>
<dbReference type="InterPro" id="IPR036390">
    <property type="entry name" value="WH_DNA-bd_sf"/>
</dbReference>
<sequence>MSDLDNVWKYLSKDSHEYLEQFLKNAPRWLLEEFREVSLPKDTEFVTENDNAGTVYILLTGIVKGSDLRVFPIAYDFMRFYPIEVFGGMEFVLEEETYRTTLVTVTNCRFLKLSREHFAKWVSNDINAMKMFTEAMTKYLLEQCRKERLFLFLQGEDRVLLFLHDFYEKNHLGDKVIINMSRNDLARGTALSVRTVNRTVKDFIEEGLLMKKGRKLVLPFEKYKEIKNRLADKIEIA</sequence>
<dbReference type="InterPro" id="IPR036388">
    <property type="entry name" value="WH-like_DNA-bd_sf"/>
</dbReference>
<evidence type="ECO:0000256" key="2">
    <source>
        <dbReference type="ARBA" id="ARBA00023125"/>
    </source>
</evidence>
<evidence type="ECO:0000259" key="4">
    <source>
        <dbReference type="PROSITE" id="PS50042"/>
    </source>
</evidence>
<dbReference type="InterPro" id="IPR012318">
    <property type="entry name" value="HTH_CRP"/>
</dbReference>
<dbReference type="SUPFAM" id="SSF46785">
    <property type="entry name" value="Winged helix' DNA-binding domain"/>
    <property type="match status" value="1"/>
</dbReference>
<dbReference type="Gene3D" id="2.60.120.10">
    <property type="entry name" value="Jelly Rolls"/>
    <property type="match status" value="1"/>
</dbReference>
<dbReference type="InterPro" id="IPR014710">
    <property type="entry name" value="RmlC-like_jellyroll"/>
</dbReference>
<dbReference type="Pfam" id="PF00027">
    <property type="entry name" value="cNMP_binding"/>
    <property type="match status" value="1"/>
</dbReference>
<keyword evidence="6" id="KW-1185">Reference proteome</keyword>
<dbReference type="Pfam" id="PF00325">
    <property type="entry name" value="Crp"/>
    <property type="match status" value="1"/>
</dbReference>
<proteinExistence type="predicted"/>
<evidence type="ECO:0000256" key="3">
    <source>
        <dbReference type="ARBA" id="ARBA00023163"/>
    </source>
</evidence>
<dbReference type="SUPFAM" id="SSF51206">
    <property type="entry name" value="cAMP-binding domain-like"/>
    <property type="match status" value="1"/>
</dbReference>
<reference evidence="5 6" key="1">
    <citation type="submission" date="2021-01" db="EMBL/GenBank/DDBJ databases">
        <title>Isolation and description of Catonella massiliensis sp. nov., a novel Catonella species, isolated from a stable periodontitis subject.</title>
        <authorList>
            <person name="Antezack A."/>
            <person name="Boxberger M."/>
            <person name="La Scola B."/>
            <person name="Monnet-Corti V."/>
        </authorList>
    </citation>
    <scope>NUCLEOTIDE SEQUENCE [LARGE SCALE GENOMIC DNA]</scope>
    <source>
        <strain evidence="5 6">Marseille-Q4567</strain>
    </source>
</reference>
<dbReference type="SMART" id="SM00419">
    <property type="entry name" value="HTH_CRP"/>
    <property type="match status" value="1"/>
</dbReference>
<evidence type="ECO:0000256" key="1">
    <source>
        <dbReference type="ARBA" id="ARBA00023015"/>
    </source>
</evidence>
<dbReference type="PROSITE" id="PS50042">
    <property type="entry name" value="CNMP_BINDING_3"/>
    <property type="match status" value="1"/>
</dbReference>
<keyword evidence="3" id="KW-0804">Transcription</keyword>
<accession>A0ABS1IZI5</accession>
<dbReference type="InterPro" id="IPR000595">
    <property type="entry name" value="cNMP-bd_dom"/>
</dbReference>
<dbReference type="CDD" id="cd00038">
    <property type="entry name" value="CAP_ED"/>
    <property type="match status" value="1"/>
</dbReference>
<dbReference type="RefSeq" id="WP_208428795.1">
    <property type="nucleotide sequence ID" value="NZ_JAEPRJ010000001.1"/>
</dbReference>
<keyword evidence="1" id="KW-0805">Transcription regulation</keyword>
<organism evidence="5 6">
    <name type="scientific">Catonella massiliensis</name>
    <dbReference type="NCBI Taxonomy" id="2799636"/>
    <lineage>
        <taxon>Bacteria</taxon>
        <taxon>Bacillati</taxon>
        <taxon>Bacillota</taxon>
        <taxon>Clostridia</taxon>
        <taxon>Lachnospirales</taxon>
        <taxon>Lachnospiraceae</taxon>
        <taxon>Catonella</taxon>
    </lineage>
</organism>
<protein>
    <submittedName>
        <fullName evidence="5">Crp/Fnr family transcriptional regulator</fullName>
    </submittedName>
</protein>
<dbReference type="Gene3D" id="1.10.10.10">
    <property type="entry name" value="Winged helix-like DNA-binding domain superfamily/Winged helix DNA-binding domain"/>
    <property type="match status" value="1"/>
</dbReference>
<name>A0ABS1IZI5_9FIRM</name>
<gene>
    <name evidence="5" type="ORF">JJN12_05790</name>
</gene>
<keyword evidence="2" id="KW-0238">DNA-binding</keyword>
<feature type="domain" description="Cyclic nucleotide-binding" evidence="4">
    <location>
        <begin position="18"/>
        <end position="139"/>
    </location>
</feature>
<evidence type="ECO:0000313" key="6">
    <source>
        <dbReference type="Proteomes" id="UP000604730"/>
    </source>
</evidence>
<dbReference type="InterPro" id="IPR018490">
    <property type="entry name" value="cNMP-bd_dom_sf"/>
</dbReference>
<dbReference type="EMBL" id="JAEPRJ010000001">
    <property type="protein sequence ID" value="MBK5897301.1"/>
    <property type="molecule type" value="Genomic_DNA"/>
</dbReference>
<dbReference type="Proteomes" id="UP000604730">
    <property type="component" value="Unassembled WGS sequence"/>
</dbReference>
<comment type="caution">
    <text evidence="5">The sequence shown here is derived from an EMBL/GenBank/DDBJ whole genome shotgun (WGS) entry which is preliminary data.</text>
</comment>